<dbReference type="CDD" id="cd00198">
    <property type="entry name" value="vWFA"/>
    <property type="match status" value="1"/>
</dbReference>
<dbReference type="RefSeq" id="WP_044347470.1">
    <property type="nucleotide sequence ID" value="NZ_AZAC01000008.1"/>
</dbReference>
<dbReference type="SMART" id="SM00327">
    <property type="entry name" value="VWA"/>
    <property type="match status" value="1"/>
</dbReference>
<gene>
    <name evidence="2" type="ORF">X474_06720</name>
</gene>
<reference evidence="2 3" key="1">
    <citation type="submission" date="2013-11" db="EMBL/GenBank/DDBJ databases">
        <title>Metagenomic analysis of a methanogenic consortium involved in long chain n-alkane degradation.</title>
        <authorList>
            <person name="Davidova I.A."/>
            <person name="Callaghan A.V."/>
            <person name="Wawrik B."/>
            <person name="Pruitt S."/>
            <person name="Marks C."/>
            <person name="Duncan K.E."/>
            <person name="Suflita J.M."/>
        </authorList>
    </citation>
    <scope>NUCLEOTIDE SEQUENCE [LARGE SCALE GENOMIC DNA]</scope>
    <source>
        <strain evidence="2 3">SPR</strain>
    </source>
</reference>
<dbReference type="AlphaFoldDB" id="A0A0D2GJ51"/>
<feature type="domain" description="VWFA" evidence="1">
    <location>
        <begin position="280"/>
        <end position="453"/>
    </location>
</feature>
<protein>
    <recommendedName>
        <fullName evidence="1">VWFA domain-containing protein</fullName>
    </recommendedName>
</protein>
<dbReference type="EMBL" id="AZAC01000008">
    <property type="protein sequence ID" value="KIX14832.1"/>
    <property type="molecule type" value="Genomic_DNA"/>
</dbReference>
<evidence type="ECO:0000259" key="1">
    <source>
        <dbReference type="PROSITE" id="PS50234"/>
    </source>
</evidence>
<dbReference type="Gene3D" id="3.40.50.410">
    <property type="entry name" value="von Willebrand factor, type A domain"/>
    <property type="match status" value="1"/>
</dbReference>
<organism evidence="2 3">
    <name type="scientific">Dethiosulfatarculus sandiegensis</name>
    <dbReference type="NCBI Taxonomy" id="1429043"/>
    <lineage>
        <taxon>Bacteria</taxon>
        <taxon>Pseudomonadati</taxon>
        <taxon>Thermodesulfobacteriota</taxon>
        <taxon>Desulfarculia</taxon>
        <taxon>Desulfarculales</taxon>
        <taxon>Desulfarculaceae</taxon>
        <taxon>Dethiosulfatarculus</taxon>
    </lineage>
</organism>
<name>A0A0D2GJ51_9BACT</name>
<keyword evidence="3" id="KW-1185">Reference proteome</keyword>
<accession>A0A0D2GJ51</accession>
<dbReference type="SUPFAM" id="SSF53300">
    <property type="entry name" value="vWA-like"/>
    <property type="match status" value="1"/>
</dbReference>
<dbReference type="InterPro" id="IPR036465">
    <property type="entry name" value="vWFA_dom_sf"/>
</dbReference>
<evidence type="ECO:0000313" key="2">
    <source>
        <dbReference type="EMBL" id="KIX14832.1"/>
    </source>
</evidence>
<dbReference type="InParanoid" id="A0A0D2GJ51"/>
<dbReference type="InterPro" id="IPR029058">
    <property type="entry name" value="AB_hydrolase_fold"/>
</dbReference>
<dbReference type="Gene3D" id="3.40.50.1820">
    <property type="entry name" value="alpha/beta hydrolase"/>
    <property type="match status" value="1"/>
</dbReference>
<dbReference type="Pfam" id="PF00092">
    <property type="entry name" value="VWA"/>
    <property type="match status" value="1"/>
</dbReference>
<sequence length="685" mass="73390">MPRATVLKAFGIKATAICFCALLLSLWAGRDTQARLVTEKASRQVVILVAASPGGQKELNPLAQSLGVSGIKAITLAPDTGPTSLAKLAKSLGKAVKDLARPPEVESLTLVAHGAGGLALAEYLRHKKEPKVNKALFLALPTDGLELPPSGDPCRLAWHKKIENFYGKDLLKQASPDAPLVKDLREKGLPHDLLVGVVQGSLDEKAVQSMLTRAGCIKELKSLGGDGVIEPGHPEELPGWSRDDRVYQAPGNHLSLPSTREVGDLLRRFIGLKPGTGSISCVLVIDGSGSVRSTDKENMRGQAVELLISRLMPGDQVGVVSFNLAPKTILPLTNITSRKQARNLAAGIKKLPATGDTNIAVGLARADEMFKKADPKKARVVVLMSDGKNDPETHNKATLEQVKKLAAQKAVLYTVGLTDNVDQKFLFNLARLSKGVYLYAPSAEGLTAAFDRVQAAMDQASLLLLAQDKAPNNYKLLLDSTVQRLDLSLLGPGDLLELKISDPQGRPLHPAKAKGREFSTVTLKMPVPGEYTLAISGPKDTPFRLQATARTSLKAKLEDKGKEPVAKAPWFFSLDVTEDDLPLDKVKAEVLIKDSRGKEHILDLKPAATGGFSASASSAGALSARFRGFNQGGGAEFRARIFGLNRKKEPFQRLIVQNLQITEKAASGGFGAPAKGRVFKEEVRP</sequence>
<dbReference type="InterPro" id="IPR002035">
    <property type="entry name" value="VWF_A"/>
</dbReference>
<dbReference type="Proteomes" id="UP000032233">
    <property type="component" value="Unassembled WGS sequence"/>
</dbReference>
<comment type="caution">
    <text evidence="2">The sequence shown here is derived from an EMBL/GenBank/DDBJ whole genome shotgun (WGS) entry which is preliminary data.</text>
</comment>
<dbReference type="InterPro" id="IPR051266">
    <property type="entry name" value="CLCR"/>
</dbReference>
<dbReference type="PROSITE" id="PS50234">
    <property type="entry name" value="VWFA"/>
    <property type="match status" value="1"/>
</dbReference>
<dbReference type="STRING" id="1429043.X474_06720"/>
<proteinExistence type="predicted"/>
<dbReference type="PANTHER" id="PTHR10579:SF43">
    <property type="entry name" value="ZINC FINGER (C3HC4-TYPE RING FINGER) FAMILY PROTEIN"/>
    <property type="match status" value="1"/>
</dbReference>
<dbReference type="PANTHER" id="PTHR10579">
    <property type="entry name" value="CALCIUM-ACTIVATED CHLORIDE CHANNEL REGULATOR"/>
    <property type="match status" value="1"/>
</dbReference>
<evidence type="ECO:0000313" key="3">
    <source>
        <dbReference type="Proteomes" id="UP000032233"/>
    </source>
</evidence>
<dbReference type="OrthoDB" id="9781333at2"/>
<dbReference type="PATRIC" id="fig|1429043.3.peg.1426"/>